<dbReference type="AlphaFoldDB" id="A0A7S4M6H2"/>
<dbReference type="InterPro" id="IPR001806">
    <property type="entry name" value="Small_GTPase"/>
</dbReference>
<dbReference type="SMART" id="SM00173">
    <property type="entry name" value="RAS"/>
    <property type="match status" value="1"/>
</dbReference>
<keyword evidence="1" id="KW-0547">Nucleotide-binding</keyword>
<dbReference type="GO" id="GO:0003924">
    <property type="term" value="F:GTPase activity"/>
    <property type="evidence" value="ECO:0007669"/>
    <property type="project" value="InterPro"/>
</dbReference>
<dbReference type="PROSITE" id="PS51419">
    <property type="entry name" value="RAB"/>
    <property type="match status" value="1"/>
</dbReference>
<name>A0A7S4M6H2_9EUKA</name>
<dbReference type="Gene3D" id="3.40.50.300">
    <property type="entry name" value="P-loop containing nucleotide triphosphate hydrolases"/>
    <property type="match status" value="1"/>
</dbReference>
<dbReference type="GO" id="GO:0005525">
    <property type="term" value="F:GTP binding"/>
    <property type="evidence" value="ECO:0007669"/>
    <property type="project" value="InterPro"/>
</dbReference>
<evidence type="ECO:0000256" key="2">
    <source>
        <dbReference type="SAM" id="MobiDB-lite"/>
    </source>
</evidence>
<sequence length="132" mass="14100">MYYRGAQAAIVVYDITSSNSFDRAKAWISELQVEGSPDVVIALAGNKADMEDARAVSEGQAQVYAEKLGLVFMECSAKSGKNVKELFNEVAKRMPRIKSSTGGTGGSRPGPPRATTVRPGQGRPQQNDDGCC</sequence>
<dbReference type="SMART" id="SM00175">
    <property type="entry name" value="RAB"/>
    <property type="match status" value="1"/>
</dbReference>
<organism evidence="3">
    <name type="scientific">Vannella robusta</name>
    <dbReference type="NCBI Taxonomy" id="1487602"/>
    <lineage>
        <taxon>Eukaryota</taxon>
        <taxon>Amoebozoa</taxon>
        <taxon>Discosea</taxon>
        <taxon>Flabellinia</taxon>
        <taxon>Vannellidae</taxon>
        <taxon>Vannella</taxon>
    </lineage>
</organism>
<feature type="compositionally biased region" description="Polar residues" evidence="2">
    <location>
        <begin position="123"/>
        <end position="132"/>
    </location>
</feature>
<feature type="region of interest" description="Disordered" evidence="2">
    <location>
        <begin position="94"/>
        <end position="132"/>
    </location>
</feature>
<dbReference type="SMART" id="SM00174">
    <property type="entry name" value="RHO"/>
    <property type="match status" value="1"/>
</dbReference>
<dbReference type="PRINTS" id="PR00449">
    <property type="entry name" value="RASTRNSFRMNG"/>
</dbReference>
<dbReference type="InterPro" id="IPR027417">
    <property type="entry name" value="P-loop_NTPase"/>
</dbReference>
<dbReference type="SUPFAM" id="SSF52540">
    <property type="entry name" value="P-loop containing nucleoside triphosphate hydrolases"/>
    <property type="match status" value="1"/>
</dbReference>
<reference evidence="3" key="1">
    <citation type="submission" date="2021-01" db="EMBL/GenBank/DDBJ databases">
        <authorList>
            <person name="Corre E."/>
            <person name="Pelletier E."/>
            <person name="Niang G."/>
            <person name="Scheremetjew M."/>
            <person name="Finn R."/>
            <person name="Kale V."/>
            <person name="Holt S."/>
            <person name="Cochrane G."/>
            <person name="Meng A."/>
            <person name="Brown T."/>
            <person name="Cohen L."/>
        </authorList>
    </citation>
    <scope>NUCLEOTIDE SEQUENCE</scope>
    <source>
        <strain evidence="3">DIVA3 518/3/11/1/6</strain>
    </source>
</reference>
<evidence type="ECO:0000256" key="1">
    <source>
        <dbReference type="ARBA" id="ARBA00022741"/>
    </source>
</evidence>
<protein>
    <submittedName>
        <fullName evidence="3">Uncharacterized protein</fullName>
    </submittedName>
</protein>
<dbReference type="Pfam" id="PF00071">
    <property type="entry name" value="Ras"/>
    <property type="match status" value="1"/>
</dbReference>
<evidence type="ECO:0000313" key="3">
    <source>
        <dbReference type="EMBL" id="CAE2203187.1"/>
    </source>
</evidence>
<dbReference type="PROSITE" id="PS51421">
    <property type="entry name" value="RAS"/>
    <property type="match status" value="1"/>
</dbReference>
<dbReference type="EMBL" id="HBKP01002972">
    <property type="protein sequence ID" value="CAE2203187.1"/>
    <property type="molecule type" value="Transcribed_RNA"/>
</dbReference>
<accession>A0A7S4M6H2</accession>
<gene>
    <name evidence="3" type="ORF">VSP0166_LOCUS2118</name>
</gene>
<dbReference type="PANTHER" id="PTHR47978">
    <property type="match status" value="1"/>
</dbReference>
<proteinExistence type="predicted"/>